<dbReference type="Gene3D" id="2.130.10.10">
    <property type="entry name" value="YVTN repeat-like/Quinoprotein amine dehydrogenase"/>
    <property type="match status" value="1"/>
</dbReference>
<dbReference type="Pfam" id="PF05567">
    <property type="entry name" value="T4P_PilY1"/>
    <property type="match status" value="1"/>
</dbReference>
<dbReference type="EMBL" id="FUZV01000001">
    <property type="protein sequence ID" value="SKC50664.1"/>
    <property type="molecule type" value="Genomic_DNA"/>
</dbReference>
<dbReference type="Proteomes" id="UP000190341">
    <property type="component" value="Unassembled WGS sequence"/>
</dbReference>
<dbReference type="InterPro" id="IPR008707">
    <property type="entry name" value="B-propeller_PilY1"/>
</dbReference>
<protein>
    <submittedName>
        <fullName evidence="6">Type IV pilus assembly protein PilY1</fullName>
    </submittedName>
</protein>
<feature type="region of interest" description="Disordered" evidence="3">
    <location>
        <begin position="976"/>
        <end position="997"/>
    </location>
</feature>
<feature type="compositionally biased region" description="Polar residues" evidence="3">
    <location>
        <begin position="976"/>
        <end position="991"/>
    </location>
</feature>
<sequence length="1287" mass="135669">MSRQNSSTPTLAQRFWRRVGPGASMFFATLLALPVNAGITLPTDPLSTGARVPPNVLFILDDSGSMAFDYMPDSVPATSNINVAARAYTRNTVFYNPMNLKAEDNYAPWTTASGAPMTGGTSYGSVFASFNFASGTTINLADPASCARYDYNGNGVDGNSNDTLVCGGPQTFYVPKDTSYTATQLADGRNYYRYQIMDASTIKRSEYTTLTQETTVNTPTGFPRTGQNRTSSGYAATYTFDLPEHVYALTVTTTGGSFTRNGADIYLRRGAEPDIDNYDRRAATSANAETLTWDYAPAGSYQVRLYADRSGNNNSTFSNVTLRVTYRLSNACGSGDTGTSGGWTGCVDALPNPSVRNSVSAEIANYATWFSYHRTRMKAAKAGASAAFSGITADMRVGYRTIWGAARDPANPAANSPTYAVPIPVNHNFGLFLDTPDANNRTRWYNRLFATYGNDGTPLHGALQKAGDYFSSDAANGPYGPGTGNDQLACRKNFTILTTDGYWNSASNYTTGTGNADGTAGATITQGTQSYQYTPAVPFTDGYSTSYLGQAANASQIDATLADVAMKYWKTDLRPGMSNIVPSSPNNPAFWQHMVTFGIAIGLSGTVDQKSVAAVMSSTTGATVNGVAGWPQPRGDGNTTIDDLLHAAVNGRGNFVAAGNPKLFKEGLSAALAQISTEVGSFSNIAANSASLSNNSRLFQAKYQAGYWTGEILSYTKRANESGFNTTASWTASAGIPTTNRKVLTSSGGIGADFPTEAQITALDRNGTNDEYKATGAQNAAYIKGDRSREVQHQGNLRDRVHLLGDIVSSSPAYAPNTDTLYVGANDGMLHAINAATGAERFAFIPAGISLSDLSTISRPDYSHRFFVDGPIIVSNRTQTPGNNILVGALGKGGKGLFALNVNDPDAVTATNILRWQRFESNQNNMGLVQSRPLIVKLNNGTTGLIVPNGINSTNGMAVLLVLSLSDGSVIAELNTNAGDPAQDSPSSNGLTGAVGWDRDGNGTTDYVYGGDMLGNMWKFDISSATTSNWGVGNSGAPIFVALGPDGTTRQAITASPTVALHPTTYKTWVFFGTGRFMTNGDVASRTVQTMYAVVDSGPAATKADMTQRSIIYVNNEDAAEATQRAFQQNSPLATGSRGWYINLIDPSPAVASGERVVTSPQLDGTVLEFSTIIPTSTACQTDGRGYLNALDAFSGTSTTVPYFDVNGDGVFDHRDQAALGGGATAPVGSVDPGVGMVTQGSLFSGDGTAAGGGQVCAAGSGGTMGCLGKNEVRNVGRVSWREAIRN</sequence>
<dbReference type="GO" id="GO:0046872">
    <property type="term" value="F:metal ion binding"/>
    <property type="evidence" value="ECO:0007669"/>
    <property type="project" value="UniProtKB-KW"/>
</dbReference>
<evidence type="ECO:0000313" key="7">
    <source>
        <dbReference type="Proteomes" id="UP000190341"/>
    </source>
</evidence>
<name>A0A1T5JH16_9GAMM</name>
<dbReference type="STRING" id="428993.SAMN06296058_0796"/>
<evidence type="ECO:0000259" key="4">
    <source>
        <dbReference type="Pfam" id="PF04151"/>
    </source>
</evidence>
<dbReference type="Gene3D" id="2.60.120.380">
    <property type="match status" value="1"/>
</dbReference>
<feature type="domain" description="PilY1 beta-propeller" evidence="5">
    <location>
        <begin position="816"/>
        <end position="1109"/>
    </location>
</feature>
<keyword evidence="1" id="KW-0479">Metal-binding</keyword>
<evidence type="ECO:0000313" key="6">
    <source>
        <dbReference type="EMBL" id="SKC50664.1"/>
    </source>
</evidence>
<keyword evidence="7" id="KW-1185">Reference proteome</keyword>
<organism evidence="6 7">
    <name type="scientific">Pseudoxanthomonas indica</name>
    <dbReference type="NCBI Taxonomy" id="428993"/>
    <lineage>
        <taxon>Bacteria</taxon>
        <taxon>Pseudomonadati</taxon>
        <taxon>Pseudomonadota</taxon>
        <taxon>Gammaproteobacteria</taxon>
        <taxon>Lysobacterales</taxon>
        <taxon>Lysobacteraceae</taxon>
        <taxon>Pseudoxanthomonas</taxon>
    </lineage>
</organism>
<evidence type="ECO:0000256" key="2">
    <source>
        <dbReference type="ARBA" id="ARBA00022837"/>
    </source>
</evidence>
<evidence type="ECO:0000256" key="3">
    <source>
        <dbReference type="SAM" id="MobiDB-lite"/>
    </source>
</evidence>
<feature type="domain" description="Peptidase C-terminal archaeal/bacterial" evidence="4">
    <location>
        <begin position="236"/>
        <end position="307"/>
    </location>
</feature>
<dbReference type="InterPro" id="IPR015943">
    <property type="entry name" value="WD40/YVTN_repeat-like_dom_sf"/>
</dbReference>
<evidence type="ECO:0000259" key="5">
    <source>
        <dbReference type="Pfam" id="PF05567"/>
    </source>
</evidence>
<accession>A0A1T5JH16</accession>
<keyword evidence="2" id="KW-0106">Calcium</keyword>
<dbReference type="InterPro" id="IPR007280">
    <property type="entry name" value="Peptidase_C_arc/bac"/>
</dbReference>
<gene>
    <name evidence="6" type="ORF">SAMN06296058_0796</name>
</gene>
<dbReference type="Pfam" id="PF04151">
    <property type="entry name" value="PPC"/>
    <property type="match status" value="1"/>
</dbReference>
<reference evidence="6 7" key="1">
    <citation type="submission" date="2017-02" db="EMBL/GenBank/DDBJ databases">
        <authorList>
            <person name="Peterson S.W."/>
        </authorList>
    </citation>
    <scope>NUCLEOTIDE SEQUENCE [LARGE SCALE GENOMIC DNA]</scope>
    <source>
        <strain evidence="6 7">P15</strain>
    </source>
</reference>
<dbReference type="RefSeq" id="WP_139381396.1">
    <property type="nucleotide sequence ID" value="NZ_BMCL01000003.1"/>
</dbReference>
<evidence type="ECO:0000256" key="1">
    <source>
        <dbReference type="ARBA" id="ARBA00022723"/>
    </source>
</evidence>
<dbReference type="OrthoDB" id="7156875at2"/>
<proteinExistence type="predicted"/>
<dbReference type="SUPFAM" id="SSF69322">
    <property type="entry name" value="Tricorn protease domain 2"/>
    <property type="match status" value="1"/>
</dbReference>